<feature type="domain" description="Core-binding (CB)" evidence="4">
    <location>
        <begin position="67"/>
        <end position="144"/>
    </location>
</feature>
<dbReference type="InterPro" id="IPR010998">
    <property type="entry name" value="Integrase_recombinase_N"/>
</dbReference>
<protein>
    <recommendedName>
        <fullName evidence="4">Core-binding (CB) domain-containing protein</fullName>
    </recommendedName>
</protein>
<evidence type="ECO:0000256" key="3">
    <source>
        <dbReference type="PROSITE-ProRule" id="PRU01248"/>
    </source>
</evidence>
<evidence type="ECO:0000256" key="2">
    <source>
        <dbReference type="ARBA" id="ARBA00023125"/>
    </source>
</evidence>
<gene>
    <name evidence="5" type="ORF">BECKTUN1418D_GA0071000_12304</name>
</gene>
<dbReference type="InterPro" id="IPR044068">
    <property type="entry name" value="CB"/>
</dbReference>
<evidence type="ECO:0000256" key="1">
    <source>
        <dbReference type="ARBA" id="ARBA00022908"/>
    </source>
</evidence>
<evidence type="ECO:0000259" key="4">
    <source>
        <dbReference type="PROSITE" id="PS51900"/>
    </source>
</evidence>
<name>A0A451ACX8_9GAMM</name>
<keyword evidence="2 3" id="KW-0238">DNA-binding</keyword>
<dbReference type="PROSITE" id="PS51900">
    <property type="entry name" value="CB"/>
    <property type="match status" value="1"/>
</dbReference>
<dbReference type="EMBL" id="CAADFX010000230">
    <property type="protein sequence ID" value="VFK63879.1"/>
    <property type="molecule type" value="Genomic_DNA"/>
</dbReference>
<dbReference type="GO" id="GO:0015074">
    <property type="term" value="P:DNA integration"/>
    <property type="evidence" value="ECO:0007669"/>
    <property type="project" value="UniProtKB-KW"/>
</dbReference>
<dbReference type="SUPFAM" id="SSF56349">
    <property type="entry name" value="DNA breaking-rejoining enzymes"/>
    <property type="match status" value="1"/>
</dbReference>
<reference evidence="5" key="1">
    <citation type="submission" date="2019-02" db="EMBL/GenBank/DDBJ databases">
        <authorList>
            <person name="Gruber-Vodicka R. H."/>
            <person name="Seah K. B. B."/>
        </authorList>
    </citation>
    <scope>NUCLEOTIDE SEQUENCE</scope>
    <source>
        <strain evidence="5">BECK_BY1</strain>
    </source>
</reference>
<sequence length="229" mass="26160">MAGGRQISENKKGLPRRWRFMHGAYFYSVPPGQECMWDGKKTFHLGRGLPEAFRKWAARMEQPGKIHTVSDLLERYLLEVIPKKAPKTQIENARHVRSLMAAFGSAHLYEIRPRDIYRYVDARSAKTAARREIEVLSHAFTKAIEWGLIDNHPFKGQIRLEGETPRDRYVEDWEVIEALSLSAPQKRGRRQGPAGLYQAEAPDRPFTWGYASPAAGCEFPGRWHSGAVS</sequence>
<evidence type="ECO:0000313" key="5">
    <source>
        <dbReference type="EMBL" id="VFK63879.1"/>
    </source>
</evidence>
<dbReference type="AlphaFoldDB" id="A0A451ACX8"/>
<dbReference type="Gene3D" id="1.10.150.130">
    <property type="match status" value="1"/>
</dbReference>
<keyword evidence="1" id="KW-0229">DNA integration</keyword>
<organism evidence="5">
    <name type="scientific">Candidatus Kentrum sp. TUN</name>
    <dbReference type="NCBI Taxonomy" id="2126343"/>
    <lineage>
        <taxon>Bacteria</taxon>
        <taxon>Pseudomonadati</taxon>
        <taxon>Pseudomonadota</taxon>
        <taxon>Gammaproteobacteria</taxon>
        <taxon>Candidatus Kentrum</taxon>
    </lineage>
</organism>
<proteinExistence type="predicted"/>
<dbReference type="InterPro" id="IPR011010">
    <property type="entry name" value="DNA_brk_join_enz"/>
</dbReference>
<dbReference type="GO" id="GO:0003677">
    <property type="term" value="F:DNA binding"/>
    <property type="evidence" value="ECO:0007669"/>
    <property type="project" value="UniProtKB-UniRule"/>
</dbReference>
<accession>A0A451ACX8</accession>